<protein>
    <submittedName>
        <fullName evidence="3">Uncharacterized protein</fullName>
    </submittedName>
</protein>
<feature type="region of interest" description="Disordered" evidence="1">
    <location>
        <begin position="1"/>
        <end position="21"/>
    </location>
</feature>
<proteinExistence type="predicted"/>
<reference evidence="3" key="2">
    <citation type="submission" date="2023-04" db="EMBL/GenBank/DDBJ databases">
        <authorList>
            <person name="Bu L."/>
            <person name="Lu L."/>
            <person name="Laidemitt M.R."/>
            <person name="Zhang S.M."/>
            <person name="Mutuku M."/>
            <person name="Mkoji G."/>
            <person name="Steinauer M."/>
            <person name="Loker E.S."/>
        </authorList>
    </citation>
    <scope>NUCLEOTIDE SEQUENCE</scope>
    <source>
        <strain evidence="3">KasaAsao</strain>
        <tissue evidence="3">Whole Snail</tissue>
    </source>
</reference>
<gene>
    <name evidence="3" type="ORF">Bpfe_010912</name>
</gene>
<sequence>MFVDKKEREEKTTNDRDWSSKDKTCVHSTTVKLLFHLVLVLLVTIVIFAVCLFQQNYRLRSLETYLLDQDHRNALAVARKNLDLNLVADQSGQYGEDKENIEPGRLQLLSESQFNSKNGKTKSRDTTQVTETFFHKLTRNVRNAQTTNCKINIHDVLQSYCYYKKKVSRKNTAVTFPTVFDKQLYQKINTSEDPNCVLYEQTFPEKWCVFRTIEFLKQGSPVKVFSDSPNSMISFNSSSGIFRVDKAGTYLVFGSISIISINQGIQLLGLHRDNTTLVTCPSDGLGIARADNVEKSQKKRYCNMNGVLKLELGDQLQLKTMVPNVQLLLDHPESISWLLLTEI</sequence>
<comment type="caution">
    <text evidence="3">The sequence shown here is derived from an EMBL/GenBank/DDBJ whole genome shotgun (WGS) entry which is preliminary data.</text>
</comment>
<accession>A0AAD8BRZ5</accession>
<evidence type="ECO:0000256" key="2">
    <source>
        <dbReference type="SAM" id="Phobius"/>
    </source>
</evidence>
<dbReference type="Proteomes" id="UP001233172">
    <property type="component" value="Unassembled WGS sequence"/>
</dbReference>
<name>A0AAD8BRZ5_BIOPF</name>
<evidence type="ECO:0000313" key="4">
    <source>
        <dbReference type="Proteomes" id="UP001233172"/>
    </source>
</evidence>
<reference evidence="3" key="1">
    <citation type="journal article" date="2023" name="PLoS Negl. Trop. Dis.">
        <title>A genome sequence for Biomphalaria pfeifferi, the major vector snail for the human-infecting parasite Schistosoma mansoni.</title>
        <authorList>
            <person name="Bu L."/>
            <person name="Lu L."/>
            <person name="Laidemitt M.R."/>
            <person name="Zhang S.M."/>
            <person name="Mutuku M."/>
            <person name="Mkoji G."/>
            <person name="Steinauer M."/>
            <person name="Loker E.S."/>
        </authorList>
    </citation>
    <scope>NUCLEOTIDE SEQUENCE</scope>
    <source>
        <strain evidence="3">KasaAsao</strain>
    </source>
</reference>
<keyword evidence="4" id="KW-1185">Reference proteome</keyword>
<evidence type="ECO:0000256" key="1">
    <source>
        <dbReference type="SAM" id="MobiDB-lite"/>
    </source>
</evidence>
<dbReference type="AlphaFoldDB" id="A0AAD8BRZ5"/>
<dbReference type="SUPFAM" id="SSF49842">
    <property type="entry name" value="TNF-like"/>
    <property type="match status" value="1"/>
</dbReference>
<keyword evidence="2" id="KW-0812">Transmembrane</keyword>
<evidence type="ECO:0000313" key="3">
    <source>
        <dbReference type="EMBL" id="KAK0059744.1"/>
    </source>
</evidence>
<dbReference type="InterPro" id="IPR008983">
    <property type="entry name" value="Tumour_necrosis_fac-like_dom"/>
</dbReference>
<keyword evidence="2" id="KW-0472">Membrane</keyword>
<dbReference type="Gene3D" id="2.60.120.40">
    <property type="match status" value="1"/>
</dbReference>
<dbReference type="EMBL" id="JASAOG010000040">
    <property type="protein sequence ID" value="KAK0059744.1"/>
    <property type="molecule type" value="Genomic_DNA"/>
</dbReference>
<keyword evidence="2" id="KW-1133">Transmembrane helix</keyword>
<feature type="transmembrane region" description="Helical" evidence="2">
    <location>
        <begin position="33"/>
        <end position="53"/>
    </location>
</feature>
<organism evidence="3 4">
    <name type="scientific">Biomphalaria pfeifferi</name>
    <name type="common">Bloodfluke planorb</name>
    <name type="synonym">Freshwater snail</name>
    <dbReference type="NCBI Taxonomy" id="112525"/>
    <lineage>
        <taxon>Eukaryota</taxon>
        <taxon>Metazoa</taxon>
        <taxon>Spiralia</taxon>
        <taxon>Lophotrochozoa</taxon>
        <taxon>Mollusca</taxon>
        <taxon>Gastropoda</taxon>
        <taxon>Heterobranchia</taxon>
        <taxon>Euthyneura</taxon>
        <taxon>Panpulmonata</taxon>
        <taxon>Hygrophila</taxon>
        <taxon>Lymnaeoidea</taxon>
        <taxon>Planorbidae</taxon>
        <taxon>Biomphalaria</taxon>
    </lineage>
</organism>